<evidence type="ECO:0000313" key="19">
    <source>
        <dbReference type="Proteomes" id="UP000054886"/>
    </source>
</evidence>
<dbReference type="GO" id="GO:2000114">
    <property type="term" value="P:regulation of establishment of cell polarity"/>
    <property type="evidence" value="ECO:0007669"/>
    <property type="project" value="EnsemblFungi"/>
</dbReference>
<keyword evidence="6 16" id="KW-0963">Cytoplasm</keyword>
<evidence type="ECO:0000256" key="7">
    <source>
        <dbReference type="ARBA" id="ARBA00022617"/>
    </source>
</evidence>
<dbReference type="VEuPathDB" id="FungiDB:B1J91_I05940g"/>
<evidence type="ECO:0000256" key="9">
    <source>
        <dbReference type="ARBA" id="ARBA00022824"/>
    </source>
</evidence>
<keyword evidence="9 16" id="KW-0256">Endoplasmic reticulum</keyword>
<evidence type="ECO:0000256" key="8">
    <source>
        <dbReference type="ARBA" id="ARBA00022723"/>
    </source>
</evidence>
<keyword evidence="7" id="KW-0349">Heme</keyword>
<dbReference type="VEuPathDB" id="FungiDB:GVI51_I05731"/>
<comment type="similarity">
    <text evidence="3 16">Belongs to the SFH5 family.</text>
</comment>
<dbReference type="VEuPathDB" id="FungiDB:GW608_I01397"/>
<evidence type="ECO:0000256" key="5">
    <source>
        <dbReference type="ARBA" id="ARBA00022448"/>
    </source>
</evidence>
<dbReference type="PANTHER" id="PTHR47669">
    <property type="entry name" value="PHOSPHATIDYLINOSITOL TRANSFER PROTEIN SFH5"/>
    <property type="match status" value="1"/>
</dbReference>
<keyword evidence="10 16" id="KW-0492">Microsome</keyword>
<keyword evidence="13 16" id="KW-0472">Membrane</keyword>
<evidence type="ECO:0000256" key="16">
    <source>
        <dbReference type="RuleBase" id="RU367059"/>
    </source>
</evidence>
<evidence type="ECO:0000256" key="1">
    <source>
        <dbReference type="ARBA" id="ARBA00001970"/>
    </source>
</evidence>
<keyword evidence="11" id="KW-0408">Iron</keyword>
<dbReference type="SUPFAM" id="SSF52087">
    <property type="entry name" value="CRAL/TRIO domain"/>
    <property type="match status" value="1"/>
</dbReference>
<dbReference type="PhylomeDB" id="A0A0W0D1N1"/>
<evidence type="ECO:0000256" key="15">
    <source>
        <dbReference type="ARBA" id="ARBA00024180"/>
    </source>
</evidence>
<evidence type="ECO:0000256" key="6">
    <source>
        <dbReference type="ARBA" id="ARBA00022490"/>
    </source>
</evidence>
<protein>
    <recommendedName>
        <fullName evidence="4 16">Phosphatidylinositol transfer protein SFH5</fullName>
        <shortName evidence="16">PITP SFH5</shortName>
    </recommendedName>
</protein>
<dbReference type="VEuPathDB" id="FungiDB:GWK60_I01397"/>
<keyword evidence="8" id="KW-0479">Metal-binding</keyword>
<dbReference type="OrthoDB" id="75724at2759"/>
<dbReference type="Pfam" id="PF03765">
    <property type="entry name" value="CRAL_TRIO_N"/>
    <property type="match status" value="1"/>
</dbReference>
<dbReference type="EMBL" id="LLZZ01000112">
    <property type="protein sequence ID" value="KTB05737.1"/>
    <property type="molecule type" value="Genomic_DNA"/>
</dbReference>
<dbReference type="VEuPathDB" id="FungiDB:CAGL0I05940g"/>
<reference evidence="18 19" key="1">
    <citation type="submission" date="2015-10" db="EMBL/GenBank/DDBJ databases">
        <title>Draft genomes sequences of Candida glabrata isolates 1A, 1B, 2A, 2B, 3A and 3B.</title>
        <authorList>
            <person name="Haavelsrud O.E."/>
            <person name="Gaustad P."/>
        </authorList>
    </citation>
    <scope>NUCLEOTIDE SEQUENCE [LARGE SCALE GENOMIC DNA]</scope>
    <source>
        <strain evidence="18">910700640</strain>
    </source>
</reference>
<evidence type="ECO:0000259" key="17">
    <source>
        <dbReference type="PROSITE" id="PS50191"/>
    </source>
</evidence>
<dbReference type="CDD" id="cd00170">
    <property type="entry name" value="SEC14"/>
    <property type="match status" value="1"/>
</dbReference>
<evidence type="ECO:0000256" key="14">
    <source>
        <dbReference type="ARBA" id="ARBA00024146"/>
    </source>
</evidence>
<evidence type="ECO:0000256" key="13">
    <source>
        <dbReference type="ARBA" id="ARBA00023136"/>
    </source>
</evidence>
<evidence type="ECO:0000256" key="3">
    <source>
        <dbReference type="ARBA" id="ARBA00006667"/>
    </source>
</evidence>
<dbReference type="OMA" id="KRVVTWN"/>
<evidence type="ECO:0000256" key="12">
    <source>
        <dbReference type="ARBA" id="ARBA00023055"/>
    </source>
</evidence>
<evidence type="ECO:0000256" key="2">
    <source>
        <dbReference type="ARBA" id="ARBA00004406"/>
    </source>
</evidence>
<sequence length="293" mass="34685">MKFENDNEKQVFDKLSRSLGNIIETKCDGYDELYGHKICKEIGSADEVQQYYNEDIAQSLLFKLCKAYQFNYDEIVTHLVKILKWRKKFNPLSCAFKETHNKELEDVGILTWYPEEEPNKRVVTWNLYGKLVKKKELFKDVQKFLRYRIGLMEKGIQLLNFQDEENCYMTQVHDYKTVSVWRMDSDMKSCVKEVINTFQTYYPELLYAKYFVNVPSVFAWAYDIIKTFVDENTRKKFVVLNDGKKLGKYLKQCPGDQFGGSSKSTIFEQNVKKVKPTAYASYLLERQEIEDVE</sequence>
<dbReference type="GO" id="GO:0046872">
    <property type="term" value="F:metal ion binding"/>
    <property type="evidence" value="ECO:0007669"/>
    <property type="project" value="UniProtKB-KW"/>
</dbReference>
<keyword evidence="5 16" id="KW-0813">Transport</keyword>
<comment type="catalytic activity">
    <reaction evidence="14">
        <text>a 1,2-diacyl-sn-glycero-3-phospho-(1D-myo-inositol)(in) = a 1,2-diacyl-sn-glycero-3-phospho-(1D-myo-inositol)(out)</text>
        <dbReference type="Rhea" id="RHEA:38691"/>
        <dbReference type="ChEBI" id="CHEBI:57880"/>
    </reaction>
    <physiologicalReaction direction="left-to-right" evidence="14">
        <dbReference type="Rhea" id="RHEA:38692"/>
    </physiologicalReaction>
</comment>
<comment type="subcellular location">
    <subcellularLocation>
        <location evidence="16">Cytoplasm</location>
    </subcellularLocation>
    <subcellularLocation>
        <location evidence="2 16">Endoplasmic reticulum membrane</location>
        <topology evidence="2 16">Peripheral membrane protein</topology>
    </subcellularLocation>
    <subcellularLocation>
        <location evidence="16">Microsome membrane</location>
        <topology evidence="16">Peripheral membrane protein</topology>
    </subcellularLocation>
</comment>
<comment type="cofactor">
    <cofactor evidence="1">
        <name>heme b</name>
        <dbReference type="ChEBI" id="CHEBI:60344"/>
    </cofactor>
</comment>
<dbReference type="GO" id="GO:0043001">
    <property type="term" value="P:Golgi to plasma membrane protein transport"/>
    <property type="evidence" value="ECO:0007669"/>
    <property type="project" value="EnsemblFungi"/>
</dbReference>
<evidence type="ECO:0000313" key="18">
    <source>
        <dbReference type="EMBL" id="KTB05737.1"/>
    </source>
</evidence>
<dbReference type="PANTHER" id="PTHR47669:SF1">
    <property type="entry name" value="PHOSPHATIDYLINOSITOL TRANSFER PROTEIN SFH5"/>
    <property type="match status" value="1"/>
</dbReference>
<dbReference type="GO" id="GO:0008526">
    <property type="term" value="F:phosphatidylinositol transfer activity"/>
    <property type="evidence" value="ECO:0007669"/>
    <property type="project" value="UniProtKB-UniRule"/>
</dbReference>
<dbReference type="AlphaFoldDB" id="A0A0W0D1N1"/>
<comment type="function">
    <text evidence="15">Non-classical phosphatidylinositol (PtdIns) transfer protein (PITP), which exhibits PtdIns-binding/transfer activity in the absence of detectable PtdCho-binding/transfer activity. Regulates PtdIns(4,5)P2 homeostasis at the plasma membrane. Heme-binding protein that may play a role in organic oxidant-induced stress responses.</text>
</comment>
<dbReference type="InterPro" id="IPR042938">
    <property type="entry name" value="Sfh5"/>
</dbReference>
<feature type="domain" description="CRAL-TRIO" evidence="17">
    <location>
        <begin position="100"/>
        <end position="266"/>
    </location>
</feature>
<organism evidence="18 19">
    <name type="scientific">Candida glabrata</name>
    <name type="common">Yeast</name>
    <name type="synonym">Torulopsis glabrata</name>
    <dbReference type="NCBI Taxonomy" id="5478"/>
    <lineage>
        <taxon>Eukaryota</taxon>
        <taxon>Fungi</taxon>
        <taxon>Dikarya</taxon>
        <taxon>Ascomycota</taxon>
        <taxon>Saccharomycotina</taxon>
        <taxon>Saccharomycetes</taxon>
        <taxon>Saccharomycetales</taxon>
        <taxon>Saccharomycetaceae</taxon>
        <taxon>Nakaseomyces</taxon>
    </lineage>
</organism>
<dbReference type="Gene3D" id="3.40.525.10">
    <property type="entry name" value="CRAL-TRIO lipid binding domain"/>
    <property type="match status" value="1"/>
</dbReference>
<dbReference type="GO" id="GO:0005886">
    <property type="term" value="C:plasma membrane"/>
    <property type="evidence" value="ECO:0007669"/>
    <property type="project" value="EnsemblFungi"/>
</dbReference>
<dbReference type="GO" id="GO:0032541">
    <property type="term" value="C:cortical endoplasmic reticulum"/>
    <property type="evidence" value="ECO:0007669"/>
    <property type="project" value="EnsemblFungi"/>
</dbReference>
<dbReference type="SMART" id="SM00516">
    <property type="entry name" value="SEC14"/>
    <property type="match status" value="1"/>
</dbReference>
<dbReference type="InterPro" id="IPR001251">
    <property type="entry name" value="CRAL-TRIO_dom"/>
</dbReference>
<keyword evidence="12 16" id="KW-0445">Lipid transport</keyword>
<dbReference type="SMR" id="A0A0W0D1N1"/>
<dbReference type="GO" id="GO:0005789">
    <property type="term" value="C:endoplasmic reticulum membrane"/>
    <property type="evidence" value="ECO:0007669"/>
    <property type="project" value="UniProtKB-SubCell"/>
</dbReference>
<dbReference type="GO" id="GO:0017157">
    <property type="term" value="P:regulation of exocytosis"/>
    <property type="evidence" value="ECO:0007669"/>
    <property type="project" value="EnsemblFungi"/>
</dbReference>
<gene>
    <name evidence="18" type="ORF">AO440_002593</name>
</gene>
<dbReference type="PROSITE" id="PS50191">
    <property type="entry name" value="CRAL_TRIO"/>
    <property type="match status" value="1"/>
</dbReference>
<dbReference type="GO" id="GO:0005829">
    <property type="term" value="C:cytosol"/>
    <property type="evidence" value="ECO:0007669"/>
    <property type="project" value="EnsemblFungi"/>
</dbReference>
<dbReference type="InterPro" id="IPR036865">
    <property type="entry name" value="CRAL-TRIO_dom_sf"/>
</dbReference>
<dbReference type="Pfam" id="PF00650">
    <property type="entry name" value="CRAL_TRIO"/>
    <property type="match status" value="1"/>
</dbReference>
<name>A0A0W0D1N1_CANGB</name>
<evidence type="ECO:0000256" key="4">
    <source>
        <dbReference type="ARBA" id="ARBA00018320"/>
    </source>
</evidence>
<dbReference type="Proteomes" id="UP000054886">
    <property type="component" value="Unassembled WGS sequence"/>
</dbReference>
<dbReference type="InterPro" id="IPR011074">
    <property type="entry name" value="CRAL/TRIO_N_dom"/>
</dbReference>
<accession>A0A0W0D1N1</accession>
<dbReference type="GO" id="GO:0020037">
    <property type="term" value="F:heme binding"/>
    <property type="evidence" value="ECO:0007669"/>
    <property type="project" value="EnsemblFungi"/>
</dbReference>
<proteinExistence type="inferred from homology"/>
<evidence type="ECO:0000256" key="11">
    <source>
        <dbReference type="ARBA" id="ARBA00023004"/>
    </source>
</evidence>
<comment type="caution">
    <text evidence="18">The sequence shown here is derived from an EMBL/GenBank/DDBJ whole genome shotgun (WGS) entry which is preliminary data.</text>
</comment>
<dbReference type="GO" id="GO:0046488">
    <property type="term" value="P:phosphatidylinositol metabolic process"/>
    <property type="evidence" value="ECO:0007669"/>
    <property type="project" value="EnsemblFungi"/>
</dbReference>
<evidence type="ECO:0000256" key="10">
    <source>
        <dbReference type="ARBA" id="ARBA00022848"/>
    </source>
</evidence>